<dbReference type="SUPFAM" id="SSF53474">
    <property type="entry name" value="alpha/beta-Hydrolases"/>
    <property type="match status" value="1"/>
</dbReference>
<comment type="caution">
    <text evidence="1">The sequence shown here is derived from an EMBL/GenBank/DDBJ whole genome shotgun (WGS) entry which is preliminary data.</text>
</comment>
<dbReference type="PANTHER" id="PTHR22946:SF8">
    <property type="entry name" value="ACETYL XYLAN ESTERASE DOMAIN-CONTAINING PROTEIN"/>
    <property type="match status" value="1"/>
</dbReference>
<proteinExistence type="predicted"/>
<dbReference type="EMBL" id="JACIER010000019">
    <property type="protein sequence ID" value="MBB4045881.1"/>
    <property type="molecule type" value="Genomic_DNA"/>
</dbReference>
<dbReference type="Proteomes" id="UP000560658">
    <property type="component" value="Unassembled WGS sequence"/>
</dbReference>
<dbReference type="GO" id="GO:0016787">
    <property type="term" value="F:hydrolase activity"/>
    <property type="evidence" value="ECO:0007669"/>
    <property type="project" value="UniProtKB-KW"/>
</dbReference>
<accession>A0A840D4E3</accession>
<keyword evidence="2" id="KW-1185">Reference proteome</keyword>
<evidence type="ECO:0000313" key="2">
    <source>
        <dbReference type="Proteomes" id="UP000560658"/>
    </source>
</evidence>
<dbReference type="Gene3D" id="3.40.50.1820">
    <property type="entry name" value="alpha/beta hydrolase"/>
    <property type="match status" value="1"/>
</dbReference>
<reference evidence="1" key="1">
    <citation type="submission" date="2020-08" db="EMBL/GenBank/DDBJ databases">
        <title>Genomic Encyclopedia of Type Strains, Phase IV (KMG-IV): sequencing the most valuable type-strain genomes for metagenomic binning, comparative biology and taxonomic classification.</title>
        <authorList>
            <person name="Goeker M."/>
        </authorList>
    </citation>
    <scope>NUCLEOTIDE SEQUENCE [LARGE SCALE GENOMIC DNA]</scope>
    <source>
        <strain evidence="1">DSM 105720</strain>
    </source>
</reference>
<keyword evidence="1" id="KW-0378">Hydrolase</keyword>
<dbReference type="InterPro" id="IPR050261">
    <property type="entry name" value="FrsA_esterase"/>
</dbReference>
<dbReference type="InterPro" id="IPR025890">
    <property type="entry name" value="Abhydrolase_bac"/>
</dbReference>
<dbReference type="AlphaFoldDB" id="A0A840D4E3"/>
<name>A0A840D4E3_9BACE</name>
<evidence type="ECO:0000313" key="1">
    <source>
        <dbReference type="EMBL" id="MBB4045881.1"/>
    </source>
</evidence>
<dbReference type="RefSeq" id="WP_052517245.1">
    <property type="nucleotide sequence ID" value="NZ_JACIER010000019.1"/>
</dbReference>
<sequence>MKRLIFGAVIGLAGVLPVLSQQNPKGYEFEREMPLFLDQLKAELTYPMAWGNSPIEDFDAWRTAARATVTEAMLTPPPKSQDYRTEVIAEEKRDGYTCRKLTLNLTVYSRVYAYYLVPDGKGPFPTVLLLHDHGGHYSIGKEKMIRPFGVSEEKMKDAEDWAANCYGGQFLGDYLAAHGYAVFCTDALFWGDRGRKEGINGNKHMDIAGHFMMLGRSWSAFMNFEDMYATDYLTTLPEVDTERIGCAGFSMGAYRSWMLAALSDKIKTGVSICWMVDTGTQFSWEYGKENGGFANQLPGLRQYLDYPHIASMACPKPMYFLNGSTDKLFPEPGVKSAFAEMHKVWKDNRADNRLKTEIWDMSHNCGIKVQLSILDYLDQWLK</sequence>
<dbReference type="Pfam" id="PF12715">
    <property type="entry name" value="Abhydrolase_7"/>
    <property type="match status" value="1"/>
</dbReference>
<gene>
    <name evidence="1" type="ORF">GGR06_003704</name>
</gene>
<dbReference type="PANTHER" id="PTHR22946">
    <property type="entry name" value="DIENELACTONE HYDROLASE DOMAIN-CONTAINING PROTEIN-RELATED"/>
    <property type="match status" value="1"/>
</dbReference>
<protein>
    <submittedName>
        <fullName evidence="1">Dienelactone hydrolase</fullName>
    </submittedName>
</protein>
<organism evidence="1 2">
    <name type="scientific">Bacteroides reticulotermitis</name>
    <dbReference type="NCBI Taxonomy" id="1133319"/>
    <lineage>
        <taxon>Bacteria</taxon>
        <taxon>Pseudomonadati</taxon>
        <taxon>Bacteroidota</taxon>
        <taxon>Bacteroidia</taxon>
        <taxon>Bacteroidales</taxon>
        <taxon>Bacteroidaceae</taxon>
        <taxon>Bacteroides</taxon>
    </lineage>
</organism>
<dbReference type="InterPro" id="IPR029058">
    <property type="entry name" value="AB_hydrolase_fold"/>
</dbReference>